<protein>
    <submittedName>
        <fullName evidence="1">Uncharacterized protein</fullName>
    </submittedName>
</protein>
<evidence type="ECO:0000313" key="2">
    <source>
        <dbReference type="Proteomes" id="UP001143856"/>
    </source>
</evidence>
<dbReference type="Proteomes" id="UP001143856">
    <property type="component" value="Unassembled WGS sequence"/>
</dbReference>
<sequence>MDETHILLGPDVAIQKSKLGRPQQESIAQLEGESELWSCVRSLTDVGSRCSPQNLQVQEGLIPELKKLKIGETKRGHPADILGLVAGNKIDRERGVGKGSGSTNHGRVSQKKSHSTSHCALGHSKRAETSHHGRRGRDGEGEDRRRIKPRSGPARRRLTFACPFYLHNKEAHRGCLNYELKRIVDVRQHIYRSHVQSSYCSRCGIEFQDDHNYSQRDAHITEGNCAVNSNIPLHTGATSDQLGNMSNPATHGRGANDEERWYSIWRIMFPGDDDPPSPYIDVNREWTCIEINAAIIRFRQNGGIQDFVSGLSLEDGGLL</sequence>
<proteinExistence type="predicted"/>
<comment type="caution">
    <text evidence="1">The sequence shown here is derived from an EMBL/GenBank/DDBJ whole genome shotgun (WGS) entry which is preliminary data.</text>
</comment>
<name>A0ACC1NTH8_9PEZI</name>
<keyword evidence="2" id="KW-1185">Reference proteome</keyword>
<dbReference type="EMBL" id="JAPDGR010001478">
    <property type="protein sequence ID" value="KAJ2982225.1"/>
    <property type="molecule type" value="Genomic_DNA"/>
</dbReference>
<evidence type="ECO:0000313" key="1">
    <source>
        <dbReference type="EMBL" id="KAJ2982225.1"/>
    </source>
</evidence>
<organism evidence="1 2">
    <name type="scientific">Xylaria curta</name>
    <dbReference type="NCBI Taxonomy" id="42375"/>
    <lineage>
        <taxon>Eukaryota</taxon>
        <taxon>Fungi</taxon>
        <taxon>Dikarya</taxon>
        <taxon>Ascomycota</taxon>
        <taxon>Pezizomycotina</taxon>
        <taxon>Sordariomycetes</taxon>
        <taxon>Xylariomycetidae</taxon>
        <taxon>Xylariales</taxon>
        <taxon>Xylariaceae</taxon>
        <taxon>Xylaria</taxon>
    </lineage>
</organism>
<accession>A0ACC1NTH8</accession>
<gene>
    <name evidence="1" type="ORF">NUW58_g6490</name>
</gene>
<reference evidence="1" key="1">
    <citation type="submission" date="2022-10" db="EMBL/GenBank/DDBJ databases">
        <title>Genome Sequence of Xylaria curta.</title>
        <authorList>
            <person name="Buettner E."/>
        </authorList>
    </citation>
    <scope>NUCLEOTIDE SEQUENCE</scope>
    <source>
        <strain evidence="1">Babe10</strain>
    </source>
</reference>